<keyword evidence="11" id="KW-0472">Membrane</keyword>
<keyword evidence="5 9" id="KW-0808">Transferase</keyword>
<dbReference type="NCBIfam" id="TIGR00858">
    <property type="entry name" value="bioF"/>
    <property type="match status" value="1"/>
</dbReference>
<evidence type="ECO:0000256" key="5">
    <source>
        <dbReference type="ARBA" id="ARBA00022679"/>
    </source>
</evidence>
<evidence type="ECO:0000256" key="11">
    <source>
        <dbReference type="SAM" id="Phobius"/>
    </source>
</evidence>
<evidence type="ECO:0000256" key="8">
    <source>
        <dbReference type="ARBA" id="ARBA00047715"/>
    </source>
</evidence>
<dbReference type="OrthoDB" id="9807157at2"/>
<keyword evidence="6 9" id="KW-0093">Biotin biosynthesis</keyword>
<keyword evidence="11" id="KW-0812">Transmembrane</keyword>
<dbReference type="InterPro" id="IPR015424">
    <property type="entry name" value="PyrdxlP-dep_Trfase"/>
</dbReference>
<dbReference type="EMBL" id="CP003989">
    <property type="protein sequence ID" value="AGA32107.1"/>
    <property type="molecule type" value="Genomic_DNA"/>
</dbReference>
<dbReference type="UniPathway" id="UPA00078"/>
<dbReference type="InterPro" id="IPR015422">
    <property type="entry name" value="PyrdxlP-dep_Trfase_small"/>
</dbReference>
<accession>L0DSY4</accession>
<feature type="binding site" evidence="9">
    <location>
        <position position="182"/>
    </location>
    <ligand>
        <name>pyridoxal 5'-phosphate</name>
        <dbReference type="ChEBI" id="CHEBI:597326"/>
    </ligand>
</feature>
<comment type="similarity">
    <text evidence="3 9">Belongs to the class-II pyridoxal-phosphate-dependent aminotransferase family. BioF subfamily.</text>
</comment>
<dbReference type="GO" id="GO:0030170">
    <property type="term" value="F:pyridoxal phosphate binding"/>
    <property type="evidence" value="ECO:0007669"/>
    <property type="project" value="UniProtKB-UniRule"/>
</dbReference>
<proteinExistence type="inferred from homology"/>
<dbReference type="RefSeq" id="WP_015257262.1">
    <property type="nucleotide sequence ID" value="NC_019902.2"/>
</dbReference>
<dbReference type="PROSITE" id="PS00599">
    <property type="entry name" value="AA_TRANSFER_CLASS_2"/>
    <property type="match status" value="1"/>
</dbReference>
<dbReference type="InterPro" id="IPR022834">
    <property type="entry name" value="AONS_Proteobacteria"/>
</dbReference>
<dbReference type="CDD" id="cd06454">
    <property type="entry name" value="KBL_like"/>
    <property type="match status" value="1"/>
</dbReference>
<feature type="binding site" evidence="9">
    <location>
        <begin position="110"/>
        <end position="111"/>
    </location>
    <ligand>
        <name>pyridoxal 5'-phosphate</name>
        <dbReference type="ChEBI" id="CHEBI:597326"/>
    </ligand>
</feature>
<keyword evidence="11" id="KW-1133">Transmembrane helix</keyword>
<dbReference type="InterPro" id="IPR004839">
    <property type="entry name" value="Aminotransferase_I/II_large"/>
</dbReference>
<evidence type="ECO:0000313" key="13">
    <source>
        <dbReference type="EMBL" id="AGA32107.1"/>
    </source>
</evidence>
<feature type="binding site" evidence="9">
    <location>
        <position position="356"/>
    </location>
    <ligand>
        <name>substrate</name>
    </ligand>
</feature>
<dbReference type="KEGG" id="tni:TVNIR_0402"/>
<feature type="modified residue" description="N6-(pyridoxal phosphate)lysine" evidence="9 10">
    <location>
        <position position="242"/>
    </location>
</feature>
<feature type="binding site" evidence="9">
    <location>
        <position position="210"/>
    </location>
    <ligand>
        <name>pyridoxal 5'-phosphate</name>
        <dbReference type="ChEBI" id="CHEBI:597326"/>
    </ligand>
</feature>
<dbReference type="SUPFAM" id="SSF53383">
    <property type="entry name" value="PLP-dependent transferases"/>
    <property type="match status" value="1"/>
</dbReference>
<dbReference type="Gene3D" id="3.90.1150.10">
    <property type="entry name" value="Aspartate Aminotransferase, domain 1"/>
    <property type="match status" value="1"/>
</dbReference>
<dbReference type="HAMAP" id="MF_01693">
    <property type="entry name" value="BioF_aminotrans_2"/>
    <property type="match status" value="1"/>
</dbReference>
<dbReference type="GO" id="GO:0008710">
    <property type="term" value="F:8-amino-7-oxononanoate synthase activity"/>
    <property type="evidence" value="ECO:0007669"/>
    <property type="project" value="UniProtKB-UniRule"/>
</dbReference>
<evidence type="ECO:0000256" key="6">
    <source>
        <dbReference type="ARBA" id="ARBA00022756"/>
    </source>
</evidence>
<feature type="transmembrane region" description="Helical" evidence="11">
    <location>
        <begin position="268"/>
        <end position="289"/>
    </location>
</feature>
<keyword evidence="14" id="KW-1185">Reference proteome</keyword>
<dbReference type="Gene3D" id="3.40.640.10">
    <property type="entry name" value="Type I PLP-dependent aspartate aminotransferase-like (Major domain)"/>
    <property type="match status" value="1"/>
</dbReference>
<protein>
    <recommendedName>
        <fullName evidence="9">8-amino-7-oxononanoate synthase</fullName>
        <shortName evidence="9">AONS</shortName>
        <ecNumber evidence="9">2.3.1.47</ecNumber>
    </recommendedName>
    <alternativeName>
        <fullName evidence="9">7-keto-8-amino-pelargonic acid synthase</fullName>
        <shortName evidence="9">7-KAP synthase</shortName>
        <shortName evidence="9">KAPA synthase</shortName>
    </alternativeName>
    <alternativeName>
        <fullName evidence="9">8-amino-7-ketopelargonate synthase</fullName>
    </alternativeName>
</protein>
<comment type="catalytic activity">
    <reaction evidence="8 9">
        <text>6-carboxyhexanoyl-[ACP] + L-alanine + H(+) = (8S)-8-amino-7-oxononanoate + holo-[ACP] + CO2</text>
        <dbReference type="Rhea" id="RHEA:42288"/>
        <dbReference type="Rhea" id="RHEA-COMP:9685"/>
        <dbReference type="Rhea" id="RHEA-COMP:9955"/>
        <dbReference type="ChEBI" id="CHEBI:15378"/>
        <dbReference type="ChEBI" id="CHEBI:16526"/>
        <dbReference type="ChEBI" id="CHEBI:57972"/>
        <dbReference type="ChEBI" id="CHEBI:64479"/>
        <dbReference type="ChEBI" id="CHEBI:78846"/>
        <dbReference type="ChEBI" id="CHEBI:149468"/>
        <dbReference type="EC" id="2.3.1.47"/>
    </reaction>
</comment>
<evidence type="ECO:0000256" key="7">
    <source>
        <dbReference type="ARBA" id="ARBA00022898"/>
    </source>
</evidence>
<dbReference type="Pfam" id="PF00155">
    <property type="entry name" value="Aminotran_1_2"/>
    <property type="match status" value="1"/>
</dbReference>
<dbReference type="Proteomes" id="UP000010809">
    <property type="component" value="Chromosome"/>
</dbReference>
<dbReference type="InterPro" id="IPR015421">
    <property type="entry name" value="PyrdxlP-dep_Trfase_major"/>
</dbReference>
<dbReference type="AlphaFoldDB" id="L0DSY4"/>
<dbReference type="PANTHER" id="PTHR13693">
    <property type="entry name" value="CLASS II AMINOTRANSFERASE/8-AMINO-7-OXONONANOATE SYNTHASE"/>
    <property type="match status" value="1"/>
</dbReference>
<dbReference type="EC" id="2.3.1.47" evidence="9"/>
<evidence type="ECO:0000256" key="2">
    <source>
        <dbReference type="ARBA" id="ARBA00004746"/>
    </source>
</evidence>
<comment type="function">
    <text evidence="9">Catalyzes the decarboxylative condensation of pimeloyl-[acyl-carrier protein] and L-alanine to produce 8-amino-7-oxononanoate (AON), [acyl-carrier protein], and carbon dioxide.</text>
</comment>
<keyword evidence="13" id="KW-0012">Acyltransferase</keyword>
<dbReference type="GO" id="GO:0009102">
    <property type="term" value="P:biotin biosynthetic process"/>
    <property type="evidence" value="ECO:0007669"/>
    <property type="project" value="UniProtKB-UniRule"/>
</dbReference>
<dbReference type="HOGENOM" id="CLU_015846_11_0_6"/>
<comment type="cofactor">
    <cofactor evidence="1 9 10">
        <name>pyridoxal 5'-phosphate</name>
        <dbReference type="ChEBI" id="CHEBI:597326"/>
    </cofactor>
</comment>
<evidence type="ECO:0000313" key="14">
    <source>
        <dbReference type="Proteomes" id="UP000010809"/>
    </source>
</evidence>
<comment type="subunit">
    <text evidence="4 9">Homodimer.</text>
</comment>
<feature type="binding site" evidence="9">
    <location>
        <position position="23"/>
    </location>
    <ligand>
        <name>substrate</name>
    </ligand>
</feature>
<evidence type="ECO:0000256" key="3">
    <source>
        <dbReference type="ARBA" id="ARBA00010008"/>
    </source>
</evidence>
<dbReference type="InterPro" id="IPR050087">
    <property type="entry name" value="AON_synthase_class-II"/>
</dbReference>
<sequence>MNGWIEARLRERLDHVRARGLWRRHRTLNGPQTPEQVVDGRPVLAFCSNDYLGLAADPRVAAAASDGLGRYGLGAGAAHLVNGHTRAHAALEEALAAFTGRPRALLFSTGYMANLGVLQTLVGRHDTVFEDRLNHASLIDAARLAGCRTRRYRHADPVHLARRLREQRTETARLVITDGVFSMDGDLAPLPELAHTARRYGAWLMVDDAHGLGVLGRHGGGSCGHFGLGMDDVPVLMGTLGKAFGTAGAFVAGSETLVEGLTQFARTYVYTTAMPATLAAAALAAVGIATRETWRREHLAALIARLGAGLERIGLSRPPGASPIQPIVLGDTGRAIAAAARLLEHGLLVPAIRPPTVPEGTARLRITLSARHTEAQVDRLVETLDRVLARMPPEHTDLNPPGGRTTR</sequence>
<gene>
    <name evidence="13" type="primary">bioF [H]</name>
    <name evidence="9" type="synonym">bioF</name>
    <name evidence="13" type="ordered locus">TVNIR_0402</name>
</gene>
<organism evidence="13 14">
    <name type="scientific">Thioalkalivibrio nitratireducens (strain DSM 14787 / UNIQEM 213 / ALEN2)</name>
    <dbReference type="NCBI Taxonomy" id="1255043"/>
    <lineage>
        <taxon>Bacteria</taxon>
        <taxon>Pseudomonadati</taxon>
        <taxon>Pseudomonadota</taxon>
        <taxon>Gammaproteobacteria</taxon>
        <taxon>Chromatiales</taxon>
        <taxon>Ectothiorhodospiraceae</taxon>
        <taxon>Thioalkalivibrio</taxon>
    </lineage>
</organism>
<dbReference type="InterPro" id="IPR004723">
    <property type="entry name" value="AONS_Archaea/Proteobacteria"/>
</dbReference>
<evidence type="ECO:0000256" key="1">
    <source>
        <dbReference type="ARBA" id="ARBA00001933"/>
    </source>
</evidence>
<dbReference type="eggNOG" id="COG0156">
    <property type="taxonomic scope" value="Bacteria"/>
</dbReference>
<feature type="binding site" evidence="9">
    <location>
        <position position="135"/>
    </location>
    <ligand>
        <name>substrate</name>
    </ligand>
</feature>
<keyword evidence="7 9" id="KW-0663">Pyridoxal phosphate</keyword>
<evidence type="ECO:0000259" key="12">
    <source>
        <dbReference type="Pfam" id="PF00155"/>
    </source>
</evidence>
<evidence type="ECO:0000256" key="9">
    <source>
        <dbReference type="HAMAP-Rule" id="MF_01693"/>
    </source>
</evidence>
<dbReference type="PANTHER" id="PTHR13693:SF100">
    <property type="entry name" value="8-AMINO-7-OXONONANOATE SYNTHASE"/>
    <property type="match status" value="1"/>
</dbReference>
<dbReference type="STRING" id="1255043.TVNIR_0402"/>
<reference evidence="13" key="1">
    <citation type="submission" date="2015-12" db="EMBL/GenBank/DDBJ databases">
        <authorList>
            <person name="Tikhonova T.V."/>
            <person name="Pavlov A.R."/>
            <person name="Beletsky A.V."/>
            <person name="Mardanov A.V."/>
            <person name="Sorokin D.Y."/>
            <person name="Ravin N.V."/>
            <person name="Popov V.O."/>
        </authorList>
    </citation>
    <scope>NUCLEOTIDE SEQUENCE</scope>
    <source>
        <strain evidence="13">DSM 14787</strain>
    </source>
</reference>
<evidence type="ECO:0000256" key="4">
    <source>
        <dbReference type="ARBA" id="ARBA00011738"/>
    </source>
</evidence>
<name>L0DSY4_THIND</name>
<dbReference type="PATRIC" id="fig|1255043.3.peg.404"/>
<dbReference type="InterPro" id="IPR001917">
    <property type="entry name" value="Aminotrans_II_pyridoxalP_BS"/>
</dbReference>
<evidence type="ECO:0000256" key="10">
    <source>
        <dbReference type="PIRSR" id="PIRSR604723-51"/>
    </source>
</evidence>
<feature type="domain" description="Aminotransferase class I/classII large" evidence="12">
    <location>
        <begin position="42"/>
        <end position="384"/>
    </location>
</feature>
<feature type="binding site" evidence="9">
    <location>
        <position position="239"/>
    </location>
    <ligand>
        <name>pyridoxal 5'-phosphate</name>
        <dbReference type="ChEBI" id="CHEBI:597326"/>
    </ligand>
</feature>
<comment type="pathway">
    <text evidence="2 9">Cofactor biosynthesis; biotin biosynthesis.</text>
</comment>